<dbReference type="SMART" id="SM00020">
    <property type="entry name" value="Tryp_SPc"/>
    <property type="match status" value="1"/>
</dbReference>
<name>A0ABW7CI64_9CYAN</name>
<dbReference type="Gene3D" id="2.40.10.10">
    <property type="entry name" value="Trypsin-like serine proteases"/>
    <property type="match status" value="1"/>
</dbReference>
<evidence type="ECO:0000313" key="2">
    <source>
        <dbReference type="EMBL" id="MFG3819481.1"/>
    </source>
</evidence>
<comment type="caution">
    <text evidence="2">The sequence shown here is derived from an EMBL/GenBank/DDBJ whole genome shotgun (WGS) entry which is preliminary data.</text>
</comment>
<keyword evidence="2" id="KW-0378">Hydrolase</keyword>
<keyword evidence="3" id="KW-1185">Reference proteome</keyword>
<evidence type="ECO:0000259" key="1">
    <source>
        <dbReference type="PROSITE" id="PS50240"/>
    </source>
</evidence>
<feature type="domain" description="Peptidase S1" evidence="1">
    <location>
        <begin position="25"/>
        <end position="289"/>
    </location>
</feature>
<dbReference type="InterPro" id="IPR001314">
    <property type="entry name" value="Peptidase_S1A"/>
</dbReference>
<dbReference type="PANTHER" id="PTHR24260:SF136">
    <property type="entry name" value="GH08193P-RELATED"/>
    <property type="match status" value="1"/>
</dbReference>
<dbReference type="SUPFAM" id="SSF50494">
    <property type="entry name" value="Trypsin-like serine proteases"/>
    <property type="match status" value="1"/>
</dbReference>
<dbReference type="RefSeq" id="WP_393015419.1">
    <property type="nucleotide sequence ID" value="NZ_JAZAQF010000091.1"/>
</dbReference>
<protein>
    <submittedName>
        <fullName evidence="2">Trypsin-like serine protease</fullName>
        <ecNumber evidence="2">3.4.21.-</ecNumber>
    </submittedName>
</protein>
<dbReference type="PROSITE" id="PS00134">
    <property type="entry name" value="TRYPSIN_HIS"/>
    <property type="match status" value="1"/>
</dbReference>
<dbReference type="InterPro" id="IPR009003">
    <property type="entry name" value="Peptidase_S1_PA"/>
</dbReference>
<dbReference type="InterPro" id="IPR001254">
    <property type="entry name" value="Trypsin_dom"/>
</dbReference>
<dbReference type="InterPro" id="IPR018114">
    <property type="entry name" value="TRYPSIN_HIS"/>
</dbReference>
<accession>A0ABW7CI64</accession>
<proteinExistence type="predicted"/>
<evidence type="ECO:0000313" key="3">
    <source>
        <dbReference type="Proteomes" id="UP001604335"/>
    </source>
</evidence>
<dbReference type="PRINTS" id="PR00722">
    <property type="entry name" value="CHYMOTRYPSIN"/>
</dbReference>
<organism evidence="2 3">
    <name type="scientific">Limnothrix redekei LRLZ20PSL1</name>
    <dbReference type="NCBI Taxonomy" id="3112953"/>
    <lineage>
        <taxon>Bacteria</taxon>
        <taxon>Bacillati</taxon>
        <taxon>Cyanobacteriota</taxon>
        <taxon>Cyanophyceae</taxon>
        <taxon>Pseudanabaenales</taxon>
        <taxon>Pseudanabaenaceae</taxon>
        <taxon>Limnothrix</taxon>
    </lineage>
</organism>
<sequence length="388" mass="41247">MHTKSTASAQLLRAQDLCAATLTALVLATSFEVGIKPSFAGTIRQDRSDWLYRNLADGFSSVGHLAASNGAGSWGCSGTLIGRSYVLTAAHCVEGRDGVGGFMNYGTFTVGGQRYSVNYLSAHRDWFSSGRNLGLGADLAILSLNRSVWGANPATLYSSRDEDLKLGTYVGFGMTGTGTTGAYLNSGTKRAGQNTIGLGTRLGGSDRLLVSDFDDPRLINSYDPLSRPQDLEYQLAPGDSGGGLFIDGRVAGVNSFISSTDGNLDSDYGDFSYTVRVSSHIDWIRGAVNGLARLLGMPTPSVQSSPGVTRDGFGWNRQADVPLPEEYNWFDDETLVQILTDDGLERYASGSTEDGISRSTPESGGVMGLMSVVLMALMGKKLASKQKM</sequence>
<dbReference type="PROSITE" id="PS50240">
    <property type="entry name" value="TRYPSIN_DOM"/>
    <property type="match status" value="1"/>
</dbReference>
<dbReference type="Pfam" id="PF00089">
    <property type="entry name" value="Trypsin"/>
    <property type="match status" value="1"/>
</dbReference>
<dbReference type="GO" id="GO:0016787">
    <property type="term" value="F:hydrolase activity"/>
    <property type="evidence" value="ECO:0007669"/>
    <property type="project" value="UniProtKB-KW"/>
</dbReference>
<dbReference type="PANTHER" id="PTHR24260">
    <property type="match status" value="1"/>
</dbReference>
<dbReference type="EMBL" id="JAZAQF010000091">
    <property type="protein sequence ID" value="MFG3819481.1"/>
    <property type="molecule type" value="Genomic_DNA"/>
</dbReference>
<reference evidence="3" key="1">
    <citation type="journal article" date="2024" name="Algal Res.">
        <title>Biochemical, toxicological and genomic investigation of a high-biomass producing Limnothrix strain isolated from Italian shallow drinking water reservoir.</title>
        <authorList>
            <person name="Simonazzi M."/>
            <person name="Shishido T.K."/>
            <person name="Delbaje E."/>
            <person name="Wahlsten M."/>
            <person name="Fewer D.P."/>
            <person name="Sivonen K."/>
            <person name="Pezzolesi L."/>
            <person name="Pistocchi R."/>
        </authorList>
    </citation>
    <scope>NUCLEOTIDE SEQUENCE [LARGE SCALE GENOMIC DNA]</scope>
    <source>
        <strain evidence="3">LRLZ20PSL1</strain>
    </source>
</reference>
<gene>
    <name evidence="2" type="ORF">VPK24_17685</name>
</gene>
<dbReference type="Proteomes" id="UP001604335">
    <property type="component" value="Unassembled WGS sequence"/>
</dbReference>
<dbReference type="InterPro" id="IPR043504">
    <property type="entry name" value="Peptidase_S1_PA_chymotrypsin"/>
</dbReference>
<dbReference type="InterPro" id="IPR051333">
    <property type="entry name" value="CLIP_Serine_Protease"/>
</dbReference>
<dbReference type="EC" id="3.4.21.-" evidence="2"/>